<feature type="compositionally biased region" description="Basic and acidic residues" evidence="1">
    <location>
        <begin position="228"/>
        <end position="239"/>
    </location>
</feature>
<dbReference type="InterPro" id="IPR048862">
    <property type="entry name" value="SPOCS_spoVID_N"/>
</dbReference>
<dbReference type="SUPFAM" id="SSF54106">
    <property type="entry name" value="LysM domain"/>
    <property type="match status" value="1"/>
</dbReference>
<sequence length="383" mass="43537">MTDQQTGLRFDIYERIHLAEDAADILELEDVELIPQIQVMTAEDQAVLQGNLILTGSYIGDGNEGQRHLEHYIPVEISLPLNRIKRADDVLVEIENFDIDLLSSRSLNVTGILSLHGVEVLSHQEEEADVWPEEEELVFIHQNDNRQNPRGEKPEFAPLQEEPVTPERKTEAVNREPEEKAAPQQERIKEEEQSPVSSTGPSKNTSFLQKEVPQKEVPQKEVFLSAEPRPEESSEEFQREPTAISFDSVAESGEFAVQKEEEEKAEEPKELKVAFSGKQLDDAAGYVHSSGGQSNEREEDTNGGTQPDFEDEVPRADALEWKRLFVNSESEQPFRKVKMCIVQKEETLEDIAKKYDINLRELQLHNRLSDQEVSAGQILYIPK</sequence>
<dbReference type="InterPro" id="IPR018392">
    <property type="entry name" value="LysM"/>
</dbReference>
<evidence type="ECO:0000256" key="1">
    <source>
        <dbReference type="SAM" id="MobiDB-lite"/>
    </source>
</evidence>
<dbReference type="InterPro" id="IPR036779">
    <property type="entry name" value="LysM_dom_sf"/>
</dbReference>
<feature type="compositionally biased region" description="Polar residues" evidence="1">
    <location>
        <begin position="194"/>
        <end position="208"/>
    </location>
</feature>
<evidence type="ECO:0000313" key="3">
    <source>
        <dbReference type="EMBL" id="AVF27523.1"/>
    </source>
</evidence>
<dbReference type="PROSITE" id="PS51782">
    <property type="entry name" value="LYSM"/>
    <property type="match status" value="1"/>
</dbReference>
<dbReference type="Proteomes" id="UP000239833">
    <property type="component" value="Chromosome"/>
</dbReference>
<dbReference type="EMBL" id="CP019655">
    <property type="protein sequence ID" value="AVF27523.1"/>
    <property type="molecule type" value="Genomic_DNA"/>
</dbReference>
<reference evidence="4" key="1">
    <citation type="submission" date="2017-02" db="EMBL/GenBank/DDBJ databases">
        <title>Delineation of Paenibacillus larvae strains originating from foulbrood outbreaks.</title>
        <authorList>
            <person name="Beims H."/>
            <person name="Bunk B."/>
            <person name="Sproeer C."/>
            <person name="Mohr K.I."/>
            <person name="Pradella S."/>
            <person name="Guenther G."/>
            <person name="Rohde M."/>
            <person name="von der Ohe W."/>
            <person name="Steinert M."/>
        </authorList>
    </citation>
    <scope>NUCLEOTIDE SEQUENCE [LARGE SCALE GENOMIC DNA]</scope>
    <source>
        <strain evidence="4">Eric_III</strain>
    </source>
</reference>
<dbReference type="CDD" id="cd00118">
    <property type="entry name" value="LysM"/>
    <property type="match status" value="1"/>
</dbReference>
<dbReference type="Gene3D" id="3.10.350.10">
    <property type="entry name" value="LysM domain"/>
    <property type="match status" value="1"/>
</dbReference>
<proteinExistence type="predicted"/>
<feature type="domain" description="LysM" evidence="2">
    <location>
        <begin position="338"/>
        <end position="381"/>
    </location>
</feature>
<dbReference type="Pfam" id="PF01476">
    <property type="entry name" value="LysM"/>
    <property type="match status" value="1"/>
</dbReference>
<organism evidence="3 4">
    <name type="scientific">Paenibacillus larvae subsp. larvae</name>
    <dbReference type="NCBI Taxonomy" id="147375"/>
    <lineage>
        <taxon>Bacteria</taxon>
        <taxon>Bacillati</taxon>
        <taxon>Bacillota</taxon>
        <taxon>Bacilli</taxon>
        <taxon>Bacillales</taxon>
        <taxon>Paenibacillaceae</taxon>
        <taxon>Paenibacillus</taxon>
    </lineage>
</organism>
<dbReference type="STRING" id="147375.BXP28_09975"/>
<feature type="compositionally biased region" description="Basic and acidic residues" evidence="1">
    <location>
        <begin position="143"/>
        <end position="155"/>
    </location>
</feature>
<dbReference type="SMART" id="SM00257">
    <property type="entry name" value="LysM"/>
    <property type="match status" value="1"/>
</dbReference>
<feature type="region of interest" description="Disordered" evidence="1">
    <location>
        <begin position="142"/>
        <end position="313"/>
    </location>
</feature>
<accession>A0A2L1U3K1</accession>
<dbReference type="RefSeq" id="WP_077995760.1">
    <property type="nucleotide sequence ID" value="NZ_CP019655.1"/>
</dbReference>
<feature type="compositionally biased region" description="Basic and acidic residues" evidence="1">
    <location>
        <begin position="257"/>
        <end position="272"/>
    </location>
</feature>
<dbReference type="GeneID" id="64219934"/>
<evidence type="ECO:0000259" key="2">
    <source>
        <dbReference type="PROSITE" id="PS51782"/>
    </source>
</evidence>
<evidence type="ECO:0000313" key="4">
    <source>
        <dbReference type="Proteomes" id="UP000239833"/>
    </source>
</evidence>
<feature type="compositionally biased region" description="Basic and acidic residues" evidence="1">
    <location>
        <begin position="165"/>
        <end position="192"/>
    </location>
</feature>
<gene>
    <name evidence="3" type="ORF">ERICIII_03413</name>
</gene>
<name>A0A2L1U3K1_9BACL</name>
<dbReference type="AlphaFoldDB" id="A0A2L1U3K1"/>
<protein>
    <submittedName>
        <fullName evidence="3">Stage VI sporulation protein D</fullName>
    </submittedName>
</protein>
<dbReference type="Pfam" id="PF20918">
    <property type="entry name" value="SPOCS_spoVID-N"/>
    <property type="match status" value="1"/>
</dbReference>